<gene>
    <name evidence="4" type="ordered locus">Haur_5154</name>
</gene>
<dbReference type="HOGENOM" id="CLU_240477_0_0_0"/>
<keyword evidence="2" id="KW-0175">Coiled coil</keyword>
<feature type="coiled-coil region" evidence="2">
    <location>
        <begin position="860"/>
        <end position="910"/>
    </location>
</feature>
<keyword evidence="4" id="KW-0614">Plasmid</keyword>
<feature type="domain" description="CHAT" evidence="3">
    <location>
        <begin position="64"/>
        <end position="331"/>
    </location>
</feature>
<keyword evidence="5" id="KW-1185">Reference proteome</keyword>
<feature type="repeat" description="TPR" evidence="1">
    <location>
        <begin position="841"/>
        <end position="874"/>
    </location>
</feature>
<evidence type="ECO:0000313" key="4">
    <source>
        <dbReference type="EMBL" id="ABX07782.1"/>
    </source>
</evidence>
<dbReference type="Pfam" id="PF13424">
    <property type="entry name" value="TPR_12"/>
    <property type="match status" value="5"/>
</dbReference>
<dbReference type="InterPro" id="IPR024983">
    <property type="entry name" value="CHAT_dom"/>
</dbReference>
<dbReference type="SUPFAM" id="SSF52540">
    <property type="entry name" value="P-loop containing nucleoside triphosphate hydrolases"/>
    <property type="match status" value="1"/>
</dbReference>
<dbReference type="Proteomes" id="UP000000787">
    <property type="component" value="Plasmid pHAU01"/>
</dbReference>
<geneLocation type="plasmid" evidence="4 5">
    <name>pHAU01</name>
</geneLocation>
<reference evidence="4 5" key="1">
    <citation type="journal article" date="2011" name="Stand. Genomic Sci.">
        <title>Complete genome sequence of the filamentous gliding predatory bacterium Herpetosiphon aurantiacus type strain (114-95(T)).</title>
        <authorList>
            <person name="Kiss H."/>
            <person name="Nett M."/>
            <person name="Domin N."/>
            <person name="Martin K."/>
            <person name="Maresca J.A."/>
            <person name="Copeland A."/>
            <person name="Lapidus A."/>
            <person name="Lucas S."/>
            <person name="Berry K.W."/>
            <person name="Glavina Del Rio T."/>
            <person name="Dalin E."/>
            <person name="Tice H."/>
            <person name="Pitluck S."/>
            <person name="Richardson P."/>
            <person name="Bruce D."/>
            <person name="Goodwin L."/>
            <person name="Han C."/>
            <person name="Detter J.C."/>
            <person name="Schmutz J."/>
            <person name="Brettin T."/>
            <person name="Land M."/>
            <person name="Hauser L."/>
            <person name="Kyrpides N.C."/>
            <person name="Ivanova N."/>
            <person name="Goker M."/>
            <person name="Woyke T."/>
            <person name="Klenk H.P."/>
            <person name="Bryant D.A."/>
        </authorList>
    </citation>
    <scope>NUCLEOTIDE SEQUENCE [LARGE SCALE GENOMIC DNA]</scope>
    <source>
        <strain evidence="5">ATCC 23779 / DSM 785 / 114-95</strain>
        <plasmid evidence="4">pHAU01</plasmid>
    </source>
</reference>
<evidence type="ECO:0000259" key="3">
    <source>
        <dbReference type="Pfam" id="PF12770"/>
    </source>
</evidence>
<evidence type="ECO:0000256" key="1">
    <source>
        <dbReference type="PROSITE-ProRule" id="PRU00339"/>
    </source>
</evidence>
<organism evidence="4 5">
    <name type="scientific">Herpetosiphon aurantiacus (strain ATCC 23779 / DSM 785 / 114-95)</name>
    <dbReference type="NCBI Taxonomy" id="316274"/>
    <lineage>
        <taxon>Bacteria</taxon>
        <taxon>Bacillati</taxon>
        <taxon>Chloroflexota</taxon>
        <taxon>Chloroflexia</taxon>
        <taxon>Herpetosiphonales</taxon>
        <taxon>Herpetosiphonaceae</taxon>
        <taxon>Herpetosiphon</taxon>
    </lineage>
</organism>
<dbReference type="EMBL" id="CP000876">
    <property type="protein sequence ID" value="ABX07782.1"/>
    <property type="molecule type" value="Genomic_DNA"/>
</dbReference>
<dbReference type="PROSITE" id="PS50005">
    <property type="entry name" value="TPR"/>
    <property type="match status" value="1"/>
</dbReference>
<dbReference type="InterPro" id="IPR011990">
    <property type="entry name" value="TPR-like_helical_dom_sf"/>
</dbReference>
<dbReference type="Pfam" id="PF13374">
    <property type="entry name" value="TPR_10"/>
    <property type="match status" value="1"/>
</dbReference>
<dbReference type="Gene3D" id="1.25.40.10">
    <property type="entry name" value="Tetratricopeptide repeat domain"/>
    <property type="match status" value="3"/>
</dbReference>
<dbReference type="Gene3D" id="3.40.50.300">
    <property type="entry name" value="P-loop containing nucleotide triphosphate hydrolases"/>
    <property type="match status" value="1"/>
</dbReference>
<name>A9B8W8_HERA2</name>
<proteinExistence type="predicted"/>
<dbReference type="Pfam" id="PF12770">
    <property type="entry name" value="CHAT"/>
    <property type="match status" value="1"/>
</dbReference>
<dbReference type="BioCyc" id="HAUR316274:GHYA-5216-MONOMER"/>
<accession>A9B8W8</accession>
<dbReference type="PANTHER" id="PTHR47691">
    <property type="entry name" value="REGULATOR-RELATED"/>
    <property type="match status" value="1"/>
</dbReference>
<dbReference type="KEGG" id="hau:Haur_5154"/>
<dbReference type="InParanoid" id="A9B8W8"/>
<protein>
    <submittedName>
        <fullName evidence="4">Tetratricopeptide TPR_2 repeat protein</fullName>
    </submittedName>
</protein>
<dbReference type="SUPFAM" id="SSF48452">
    <property type="entry name" value="TPR-like"/>
    <property type="match status" value="3"/>
</dbReference>
<dbReference type="SMART" id="SM00028">
    <property type="entry name" value="TPR"/>
    <property type="match status" value="12"/>
</dbReference>
<sequence>MTLILDLTMMDDGQATVTLDGQVLGTFDPHPLLAQRPLATPDADGLAYGDALYTALHGAAWPADWLMAPAPDPAAILAIRSSDPVLQAIPWEWLRIEGRWAITETLFIRLVPMTERMQAQLAANRPDGTQPYRLVVQCCEPLLWYRDEQWQPLDALPASLLVTPLAQEVQRATPALPVIWHDLAPTMNALLRTIPAHREPLLYHFTGHGDWHDGRPVVLFDDGSGRADPKDMALLSQRLRPRTQLAFVNACHSAEAQGDTASLAFQLCQQGTPVVIGMDGPVEDRHGQQWATDFYPSLLRGSDPPTALWDARLAMQDRERHHPAAWVQPVLYVADGYQWQPSTVTVPAPLPAVRIVPPVISDLQVAQRGFIGRRTELIEVADLVAQHPVVTVRGAGGMGKTALVAALAQRLAWRFRDGVYAYSFANQPSPDLMSVLRWCAGWLGLALDPAWQDADVQQQVIQQLRGKACLLVVDNYETILWALGRQDEGLDLWADADPADSAAEPRNERQQAAHAIQTFWEQVASLGIKVVFTTRHSPVRLEGIAEACYPSDDRIGQLQGLAEADAVALFERWCGGTALPHDPPPRGIVLQIVRLIGAIPLVIQLTARRWATLPNPQPDQFLTDLHTHLVAAQTMDGARHQQSLVVNVRLSVDALAPTMQAALFQLSLLENPLIWGLNAAAIWGLTTETEEGICYETDPAIARLHQLEATSLIQVVAAEQDVFGFQPALLQTLRYLRDHPPLRERMTTPMQDAQTRYGHYAWLTTKDYARQQEAGMLTKEAQAKFPDLLAGRQYLEPAQTGWVAYWVADIQRQFGLLGDAQRLHEEALQIAKSYKLLTLQSNVTYALASIHQIHGAYEEAEELYRESLALDDDLDDLQGRAANLHELATLAQLRGEYRDAEQLYRESLATHDMMSERESPFFTMYALAQIDAVRRAYEDAERLYHESLAIHDEPVTLAQLRGEYENAERLYRESLATYNAVSKRQHAATLNALAQIAVVRGSYEDAERLYCESLAIHDALGNRKSRAATLYGLAHIFIVRGAYEDAEGLYRESLAIADDLGDLQGRAAILHELATLARVRGEYRDAERLCYESLAIDDALGDRKSRASTLHELANLAQLQDMYGKAEEFYYESLAIKDALGDRKGRADTLHELATLARVRGMYEKAKELYCESLTIYDDLDNRQGRADTLNALGRVAVVLGAYEHAEELYRESLMIYNDLGNRKGQADTIHGFANLAQLRGVYDDAEGLYRESLVIYNDLGDRKGRADTLNALAQVAVVRGAYEHAEELYRESLAVTEALDDHKGRVSTLNALAQISVVRGSYKDAERLYRESLAITDMLDDSYAKARITVMLGQLLLKQGSNIGTTMIEQAYEIFHQLGAANDAEQTKTILELVQHPTLIECINQWMTSAREATGLTTLLNRVCQTVVAVMKTTDPEARQQVVEHLEPLVATDSLPIDGAMSFLQTLQAWLRGDETQWQTLLPQLNDRFQSVITQMQLAVHPIYRQVMPLLWATADALHRNDPAVTDQLVARLSTMSDQAAEGEPEDSPWMDAARALRAARAILQGDAIETTGLGEIYQAMLGQLHAIAANRPLV</sequence>
<dbReference type="PANTHER" id="PTHR47691:SF3">
    <property type="entry name" value="HTH-TYPE TRANSCRIPTIONAL REGULATOR RV0890C-RELATED"/>
    <property type="match status" value="1"/>
</dbReference>
<keyword evidence="1" id="KW-0802">TPR repeat</keyword>
<dbReference type="InterPro" id="IPR027417">
    <property type="entry name" value="P-loop_NTPase"/>
</dbReference>
<evidence type="ECO:0000313" key="5">
    <source>
        <dbReference type="Proteomes" id="UP000000787"/>
    </source>
</evidence>
<evidence type="ECO:0000256" key="2">
    <source>
        <dbReference type="SAM" id="Coils"/>
    </source>
</evidence>
<dbReference type="InterPro" id="IPR019734">
    <property type="entry name" value="TPR_rpt"/>
</dbReference>